<feature type="compositionally biased region" description="Polar residues" evidence="1">
    <location>
        <begin position="484"/>
        <end position="497"/>
    </location>
</feature>
<gene>
    <name evidence="2" type="ORF">NSCI0253_LOCUS40354</name>
</gene>
<feature type="compositionally biased region" description="Pro residues" evidence="1">
    <location>
        <begin position="162"/>
        <end position="171"/>
    </location>
</feature>
<reference evidence="2" key="1">
    <citation type="submission" date="2021-01" db="EMBL/GenBank/DDBJ databases">
        <authorList>
            <person name="Corre E."/>
            <person name="Pelletier E."/>
            <person name="Niang G."/>
            <person name="Scheremetjew M."/>
            <person name="Finn R."/>
            <person name="Kale V."/>
            <person name="Holt S."/>
            <person name="Cochrane G."/>
            <person name="Meng A."/>
            <person name="Brown T."/>
            <person name="Cohen L."/>
        </authorList>
    </citation>
    <scope>NUCLEOTIDE SEQUENCE</scope>
</reference>
<feature type="compositionally biased region" description="Polar residues" evidence="1">
    <location>
        <begin position="292"/>
        <end position="309"/>
    </location>
</feature>
<feature type="region of interest" description="Disordered" evidence="1">
    <location>
        <begin position="155"/>
        <end position="254"/>
    </location>
</feature>
<feature type="compositionally biased region" description="Polar residues" evidence="1">
    <location>
        <begin position="268"/>
        <end position="284"/>
    </location>
</feature>
<feature type="region of interest" description="Disordered" evidence="1">
    <location>
        <begin position="57"/>
        <end position="105"/>
    </location>
</feature>
<feature type="region of interest" description="Disordered" evidence="1">
    <location>
        <begin position="267"/>
        <end position="341"/>
    </location>
</feature>
<dbReference type="EMBL" id="HBFQ01056865">
    <property type="protein sequence ID" value="CAD8865999.1"/>
    <property type="molecule type" value="Transcribed_RNA"/>
</dbReference>
<evidence type="ECO:0000256" key="1">
    <source>
        <dbReference type="SAM" id="MobiDB-lite"/>
    </source>
</evidence>
<accession>A0A7S1FFW6</accession>
<evidence type="ECO:0000313" key="2">
    <source>
        <dbReference type="EMBL" id="CAD8865999.1"/>
    </source>
</evidence>
<sequence>MPEFFDLTSGDDAGAKKCFRMTPQTKPATQTQYFSLTSLSAVRRGSGTSAVASMGLSGGGLMTSSQKSLSAPLSWSEPKDPRTQPSSAQAPANTRKSPTTLGERAQVTRLRTVPTACRNVQPVAVASASLCTPQLSQNSSTHSLVKMSERPLDWRNSLRLPPGTPGTPRTPRPWNRELTVPDAPKLHTSLRRSSSEPPQHFREKADLASDALGRKVRGGSVSRCGTPAATPRTSSASRPMTARGPAKWQPKLTVPMQPLLGAERGASLTRSAKATPRLASSQSAKVLRRKTSGASAGSNVQTPRDTPLTTPRGVQRQGETPRGRVGPCTMSGTSTPSVASTCVSREHSPDLESGEGGHLRVAVQQMRPAAKSRMRVVPPPVTPASSAATPGQSPILEEHSGIGAMFTPNATPCSNTSLEASARSAMATPSPGHGSADGLAAERAAQARQRAVAQLAERHASAKAQFCVFKTQVVSRGQQSGQVFRTSQSGSSADLAT</sequence>
<proteinExistence type="predicted"/>
<feature type="compositionally biased region" description="Polar residues" evidence="1">
    <location>
        <begin position="83"/>
        <end position="100"/>
    </location>
</feature>
<organism evidence="2">
    <name type="scientific">Noctiluca scintillans</name>
    <name type="common">Sea sparkle</name>
    <name type="synonym">Red tide dinoflagellate</name>
    <dbReference type="NCBI Taxonomy" id="2966"/>
    <lineage>
        <taxon>Eukaryota</taxon>
        <taxon>Sar</taxon>
        <taxon>Alveolata</taxon>
        <taxon>Dinophyceae</taxon>
        <taxon>Noctilucales</taxon>
        <taxon>Noctilucaceae</taxon>
        <taxon>Noctiluca</taxon>
    </lineage>
</organism>
<feature type="compositionally biased region" description="Polar residues" evidence="1">
    <location>
        <begin position="330"/>
        <end position="341"/>
    </location>
</feature>
<dbReference type="AlphaFoldDB" id="A0A7S1FFW6"/>
<feature type="region of interest" description="Disordered" evidence="1">
    <location>
        <begin position="370"/>
        <end position="392"/>
    </location>
</feature>
<protein>
    <submittedName>
        <fullName evidence="2">Uncharacterized protein</fullName>
    </submittedName>
</protein>
<name>A0A7S1FFW6_NOCSC</name>
<feature type="region of interest" description="Disordered" evidence="1">
    <location>
        <begin position="476"/>
        <end position="497"/>
    </location>
</feature>